<name>A0A497X8U5_9PROT</name>
<dbReference type="OrthoDB" id="344992at2"/>
<proteinExistence type="predicted"/>
<dbReference type="Proteomes" id="UP000268908">
    <property type="component" value="Unassembled WGS sequence"/>
</dbReference>
<dbReference type="AlphaFoldDB" id="A0A497X8U5"/>
<evidence type="ECO:0000313" key="2">
    <source>
        <dbReference type="Proteomes" id="UP000268908"/>
    </source>
</evidence>
<gene>
    <name evidence="1" type="ORF">DFR35_2465</name>
</gene>
<sequence length="375" mass="40450">MITSSFLPEALLAERPHLFSAAAVPVAAADLARMAELIAAVERVVALPQWRERAANIGTPGVLPAGRGGDTAAGVFMGYDFHLTDAGPQLIEINTNAGGGLLAVAQAGGDEVLDAYVAMFRAECGAKALKALAIVDERPETQYLYPEFLAFRELFARHGIAAVICDPTDLLLCHGSLWHEETRLDLVYNRVTDFALAQDANVVLKEAWLQGAAAVTPNPRHHALYADKRNLVALTDDGLLAGWGVDADTRRVLAAGIPRTEIVEAARGEDFWVRRKQLFFKPAAGFGSRAAYRGDKLTKRVFEEILAGDYVAQALALPSAVAVEVDGEMTELKADIRNYAYRGAVQFVAARLYQGQTTNFRTPGGGFARVVEASR</sequence>
<dbReference type="RefSeq" id="WP_121242866.1">
    <property type="nucleotide sequence ID" value="NZ_BHVV01000008.1"/>
</dbReference>
<evidence type="ECO:0000313" key="1">
    <source>
        <dbReference type="EMBL" id="RLJ62652.1"/>
    </source>
</evidence>
<accession>A0A497X8U5</accession>
<comment type="caution">
    <text evidence="1">The sequence shown here is derived from an EMBL/GenBank/DDBJ whole genome shotgun (WGS) entry which is preliminary data.</text>
</comment>
<organism evidence="1 2">
    <name type="scientific">Sulfurisoma sediminicola</name>
    <dbReference type="NCBI Taxonomy" id="1381557"/>
    <lineage>
        <taxon>Bacteria</taxon>
        <taxon>Pseudomonadati</taxon>
        <taxon>Pseudomonadota</taxon>
        <taxon>Betaproteobacteria</taxon>
        <taxon>Nitrosomonadales</taxon>
        <taxon>Sterolibacteriaceae</taxon>
        <taxon>Sulfurisoma</taxon>
    </lineage>
</organism>
<protein>
    <submittedName>
        <fullName evidence="1">Uncharacterized protein</fullName>
    </submittedName>
</protein>
<reference evidence="1 2" key="1">
    <citation type="submission" date="2018-10" db="EMBL/GenBank/DDBJ databases">
        <title>Genomic Encyclopedia of Type Strains, Phase IV (KMG-IV): sequencing the most valuable type-strain genomes for metagenomic binning, comparative biology and taxonomic classification.</title>
        <authorList>
            <person name="Goeker M."/>
        </authorList>
    </citation>
    <scope>NUCLEOTIDE SEQUENCE [LARGE SCALE GENOMIC DNA]</scope>
    <source>
        <strain evidence="1 2">DSM 26916</strain>
    </source>
</reference>
<dbReference type="EMBL" id="RCCI01000007">
    <property type="protein sequence ID" value="RLJ62652.1"/>
    <property type="molecule type" value="Genomic_DNA"/>
</dbReference>
<keyword evidence="2" id="KW-1185">Reference proteome</keyword>